<dbReference type="SMART" id="SM00387">
    <property type="entry name" value="HATPase_c"/>
    <property type="match status" value="1"/>
</dbReference>
<feature type="domain" description="Histidine kinase" evidence="14">
    <location>
        <begin position="871"/>
        <end position="1092"/>
    </location>
</feature>
<feature type="domain" description="HTH araC/xylS-type" evidence="13">
    <location>
        <begin position="1272"/>
        <end position="1371"/>
    </location>
</feature>
<dbReference type="CDD" id="cd17574">
    <property type="entry name" value="REC_OmpR"/>
    <property type="match status" value="1"/>
</dbReference>
<keyword evidence="12" id="KW-0472">Membrane</keyword>
<dbReference type="FunFam" id="2.60.40.10:FF:000791">
    <property type="entry name" value="Two-component system sensor histidine kinase/response regulator"/>
    <property type="match status" value="1"/>
</dbReference>
<evidence type="ECO:0000256" key="6">
    <source>
        <dbReference type="ARBA" id="ARBA00022777"/>
    </source>
</evidence>
<evidence type="ECO:0000256" key="11">
    <source>
        <dbReference type="PROSITE-ProRule" id="PRU00169"/>
    </source>
</evidence>
<dbReference type="Gene3D" id="1.10.10.60">
    <property type="entry name" value="Homeodomain-like"/>
    <property type="match status" value="1"/>
</dbReference>
<dbReference type="InterPro" id="IPR003661">
    <property type="entry name" value="HisK_dim/P_dom"/>
</dbReference>
<keyword evidence="8" id="KW-0902">Two-component regulatory system</keyword>
<dbReference type="SUPFAM" id="SSF46689">
    <property type="entry name" value="Homeodomain-like"/>
    <property type="match status" value="1"/>
</dbReference>
<accession>A0A2N0U460</accession>
<reference evidence="16 17" key="1">
    <citation type="submission" date="2015-10" db="EMBL/GenBank/DDBJ databases">
        <title>Draft genome sequence of Salegentibacter salinarum KCTC 12975.</title>
        <authorList>
            <person name="Lin W."/>
            <person name="Zheng Q."/>
        </authorList>
    </citation>
    <scope>NUCLEOTIDE SEQUENCE [LARGE SCALE GENOMIC DNA]</scope>
    <source>
        <strain evidence="16 17">KCTC 12975</strain>
    </source>
</reference>
<evidence type="ECO:0000256" key="7">
    <source>
        <dbReference type="ARBA" id="ARBA00022840"/>
    </source>
</evidence>
<evidence type="ECO:0000256" key="4">
    <source>
        <dbReference type="ARBA" id="ARBA00022679"/>
    </source>
</evidence>
<evidence type="ECO:0000256" key="3">
    <source>
        <dbReference type="ARBA" id="ARBA00022553"/>
    </source>
</evidence>
<evidence type="ECO:0000259" key="14">
    <source>
        <dbReference type="PROSITE" id="PS50109"/>
    </source>
</evidence>
<keyword evidence="12" id="KW-1133">Transmembrane helix</keyword>
<keyword evidence="7" id="KW-0067">ATP-binding</keyword>
<keyword evidence="6" id="KW-0418">Kinase</keyword>
<dbReference type="InterPro" id="IPR005467">
    <property type="entry name" value="His_kinase_dom"/>
</dbReference>
<dbReference type="InterPro" id="IPR011123">
    <property type="entry name" value="Y_Y_Y"/>
</dbReference>
<gene>
    <name evidence="16" type="ORF">APR41_01395</name>
</gene>
<name>A0A2N0U460_9FLAO</name>
<dbReference type="Pfam" id="PF00072">
    <property type="entry name" value="Response_reg"/>
    <property type="match status" value="1"/>
</dbReference>
<keyword evidence="12" id="KW-0812">Transmembrane</keyword>
<evidence type="ECO:0000256" key="1">
    <source>
        <dbReference type="ARBA" id="ARBA00000085"/>
    </source>
</evidence>
<dbReference type="SMART" id="SM00388">
    <property type="entry name" value="HisKA"/>
    <property type="match status" value="1"/>
</dbReference>
<dbReference type="InterPro" id="IPR015943">
    <property type="entry name" value="WD40/YVTN_repeat-like_dom_sf"/>
</dbReference>
<dbReference type="InterPro" id="IPR013783">
    <property type="entry name" value="Ig-like_fold"/>
</dbReference>
<protein>
    <recommendedName>
        <fullName evidence="2">histidine kinase</fullName>
        <ecNumber evidence="2">2.7.13.3</ecNumber>
    </recommendedName>
</protein>
<dbReference type="Pfam" id="PF07494">
    <property type="entry name" value="Reg_prop"/>
    <property type="match status" value="6"/>
</dbReference>
<keyword evidence="5" id="KW-0547">Nucleotide-binding</keyword>
<feature type="domain" description="Response regulatory" evidence="15">
    <location>
        <begin position="1125"/>
        <end position="1240"/>
    </location>
</feature>
<dbReference type="PROSITE" id="PS50109">
    <property type="entry name" value="HIS_KIN"/>
    <property type="match status" value="1"/>
</dbReference>
<dbReference type="InterPro" id="IPR001789">
    <property type="entry name" value="Sig_transdc_resp-reg_receiver"/>
</dbReference>
<keyword evidence="9" id="KW-0805">Transcription regulation</keyword>
<dbReference type="PROSITE" id="PS01124">
    <property type="entry name" value="HTH_ARAC_FAMILY_2"/>
    <property type="match status" value="1"/>
</dbReference>
<evidence type="ECO:0000256" key="10">
    <source>
        <dbReference type="ARBA" id="ARBA00023163"/>
    </source>
</evidence>
<dbReference type="CDD" id="cd00082">
    <property type="entry name" value="HisKA"/>
    <property type="match status" value="1"/>
</dbReference>
<dbReference type="SUPFAM" id="SSF52172">
    <property type="entry name" value="CheY-like"/>
    <property type="match status" value="1"/>
</dbReference>
<dbReference type="FunFam" id="3.30.565.10:FF:000037">
    <property type="entry name" value="Hybrid sensor histidine kinase/response regulator"/>
    <property type="match status" value="1"/>
</dbReference>
<keyword evidence="17" id="KW-1185">Reference proteome</keyword>
<dbReference type="Pfam" id="PF00512">
    <property type="entry name" value="HisKA"/>
    <property type="match status" value="1"/>
</dbReference>
<dbReference type="OrthoDB" id="358279at2"/>
<keyword evidence="10" id="KW-0804">Transcription</keyword>
<dbReference type="GO" id="GO:0003700">
    <property type="term" value="F:DNA-binding transcription factor activity"/>
    <property type="evidence" value="ECO:0007669"/>
    <property type="project" value="InterPro"/>
</dbReference>
<dbReference type="RefSeq" id="WP_079711447.1">
    <property type="nucleotide sequence ID" value="NZ_FUZC01000001.1"/>
</dbReference>
<evidence type="ECO:0000256" key="12">
    <source>
        <dbReference type="SAM" id="Phobius"/>
    </source>
</evidence>
<dbReference type="PANTHER" id="PTHR43547:SF2">
    <property type="entry name" value="HYBRID SIGNAL TRANSDUCTION HISTIDINE KINASE C"/>
    <property type="match status" value="1"/>
</dbReference>
<dbReference type="EMBL" id="LKTS01000001">
    <property type="protein sequence ID" value="PKD21668.1"/>
    <property type="molecule type" value="Genomic_DNA"/>
</dbReference>
<dbReference type="Pfam" id="PF07495">
    <property type="entry name" value="Y_Y_Y"/>
    <property type="match status" value="1"/>
</dbReference>
<dbReference type="SUPFAM" id="SSF55874">
    <property type="entry name" value="ATPase domain of HSP90 chaperone/DNA topoisomerase II/histidine kinase"/>
    <property type="match status" value="1"/>
</dbReference>
<dbReference type="Gene3D" id="3.30.565.10">
    <property type="entry name" value="Histidine kinase-like ATPase, C-terminal domain"/>
    <property type="match status" value="1"/>
</dbReference>
<keyword evidence="4" id="KW-0808">Transferase</keyword>
<dbReference type="SUPFAM" id="SSF63829">
    <property type="entry name" value="Calcium-dependent phosphotriesterase"/>
    <property type="match status" value="2"/>
</dbReference>
<evidence type="ECO:0000259" key="15">
    <source>
        <dbReference type="PROSITE" id="PS50110"/>
    </source>
</evidence>
<dbReference type="InterPro" id="IPR018060">
    <property type="entry name" value="HTH_AraC"/>
</dbReference>
<dbReference type="STRING" id="447422.SAMN05660903_00284"/>
<dbReference type="PROSITE" id="PS50110">
    <property type="entry name" value="RESPONSE_REGULATORY"/>
    <property type="match status" value="1"/>
</dbReference>
<dbReference type="InterPro" id="IPR036890">
    <property type="entry name" value="HATPase_C_sf"/>
</dbReference>
<evidence type="ECO:0000313" key="16">
    <source>
        <dbReference type="EMBL" id="PKD21668.1"/>
    </source>
</evidence>
<evidence type="ECO:0000256" key="8">
    <source>
        <dbReference type="ARBA" id="ARBA00023012"/>
    </source>
</evidence>
<dbReference type="GO" id="GO:0000155">
    <property type="term" value="F:phosphorelay sensor kinase activity"/>
    <property type="evidence" value="ECO:0007669"/>
    <property type="project" value="InterPro"/>
</dbReference>
<dbReference type="InterPro" id="IPR004358">
    <property type="entry name" value="Sig_transdc_His_kin-like_C"/>
</dbReference>
<dbReference type="Gene3D" id="2.130.10.10">
    <property type="entry name" value="YVTN repeat-like/Quinoprotein amine dehydrogenase"/>
    <property type="match status" value="2"/>
</dbReference>
<dbReference type="InterPro" id="IPR009057">
    <property type="entry name" value="Homeodomain-like_sf"/>
</dbReference>
<dbReference type="GO" id="GO:0043565">
    <property type="term" value="F:sequence-specific DNA binding"/>
    <property type="evidence" value="ECO:0007669"/>
    <property type="project" value="InterPro"/>
</dbReference>
<dbReference type="SMART" id="SM00342">
    <property type="entry name" value="HTH_ARAC"/>
    <property type="match status" value="1"/>
</dbReference>
<sequence length="1378" mass="158596">MIRALIILFTYVFSPVVLAQSPEEKEAYRFSHISVSDGLSPGSINSFFKDSKGFLWIGTSSGLNRYDGYEVKVFNPRPADTLTIHSKNYSNIFEDPVGNIWAVTSWGTYIFDPTTSNFSSDQFKILQKFGIPLKEVENIKQDSKGNFLFIHSNGGLTRYNPNNEEVEQIDVSKNENSLAISRISDFEENSEGDFWVLYANGILEKLDGNTLKVKAKEDFLNNRFNNDLQEYKLVVDKDDDLWIHLYGEHGMFYYNQGKSEFKHFDKESSQLKLNSNLISDIVVAPNGRIWVATDHGGITVIDKEKAETTYILNQVEIENSLSHNSLTSLYKDYDGIIWIGTFKNGVDYYHENILRFPNYENLISDDKSLPFNDVNVFSEDNEGDLWIGTNGGGLIEYNREKKSYTQYKNLPENSKSISSDIVVSLLQENNHLWIGTYLGGLCRYNGNEFEKLKFKNTDSSSVEVKSVWELYRDSRGILWAGTLQGGLYLLRQDENEFQHINDVYKGTQLQNDGYISAITEDKDGNIWVGGVNGIDVFNPDTQKHTRISSDTEKNSIGSNYIISIYRDSKDLIWIGTEDGLDLFNPTTTCFYNYNENDGLPGTNVLAIIEDNNEDLWLSSSYGLIQFHKDSLVEGSGRLFPDFRVYDNKDGLQGKLFNANALFKTSKGEILAGGLNGYNLFLPDSFNFNQNKPEIVFTSFDLFNQSLKPRQEVNGRVILNKSIDETSNITLKHNENLFSIEFAALDFFQPSKNSYKYKLDGFDLNWQETGSNNRKVTYTNLDPGTYTFLVKASNNDKIWNNNPASLNIEVLPPWYQTYYAYLVYFLVLVMILYLARKRIIEKHRRQFQIEQEKREADYLHKMDLMKIRFFTNISHEFKTPLSLILAIVEKLKTRSLQQATKEQLELVNKNADRLLNLINQVLDLGNIKNESLLATSKANIIKSIEESAKSFESLAEKKDINYKIQLEEKDFFTSFDRDKLDKIIFNLLSNAFKFTPKGGEITIKCLVKNSARTEYKDLNILVKDSGIGISKEDQENIFERFYKVDDPNFKSTSGSGIGLSLVKEYVALYKGEIKVESKQGFGTTFLLQLPLPIIKEEQKVAQEIKNDWKEEVTGLKESDIEENVSSILIIEDDIDFLNYLTREFEQFYDVFVATNGEKGWKKTLSVQPDLIISDWAMREMNGVDLCRKIRRDNRTKHIPFILLTANKQEEKKLFALKTGVSDYITKPFNFESLLSRVKNLIAQRKAFQSAYSKKINIEEKEITIESQEEKFIRRVLNVIEENIGNPEFSVESLSCQLGVSRTFLYNKLVTKMEKSPQELIRDIRLSRGKELLIKSNLTISEIAFEVGFNNPKYFTKNFKKQFHILPSQYRSKVRRNTPR</sequence>
<dbReference type="Pfam" id="PF02518">
    <property type="entry name" value="HATPase_c"/>
    <property type="match status" value="1"/>
</dbReference>
<evidence type="ECO:0000256" key="5">
    <source>
        <dbReference type="ARBA" id="ARBA00022741"/>
    </source>
</evidence>
<dbReference type="GO" id="GO:0005524">
    <property type="term" value="F:ATP binding"/>
    <property type="evidence" value="ECO:0007669"/>
    <property type="project" value="UniProtKB-KW"/>
</dbReference>
<dbReference type="InterPro" id="IPR036097">
    <property type="entry name" value="HisK_dim/P_sf"/>
</dbReference>
<dbReference type="PANTHER" id="PTHR43547">
    <property type="entry name" value="TWO-COMPONENT HISTIDINE KINASE"/>
    <property type="match status" value="1"/>
</dbReference>
<dbReference type="InterPro" id="IPR011110">
    <property type="entry name" value="Reg_prop"/>
</dbReference>
<feature type="modified residue" description="4-aspartylphosphate" evidence="11">
    <location>
        <position position="1173"/>
    </location>
</feature>
<evidence type="ECO:0000259" key="13">
    <source>
        <dbReference type="PROSITE" id="PS01124"/>
    </source>
</evidence>
<dbReference type="PRINTS" id="PR00344">
    <property type="entry name" value="BCTRLSENSOR"/>
</dbReference>
<organism evidence="16 17">
    <name type="scientific">Salegentibacter salinarum</name>
    <dbReference type="NCBI Taxonomy" id="447422"/>
    <lineage>
        <taxon>Bacteria</taxon>
        <taxon>Pseudomonadati</taxon>
        <taxon>Bacteroidota</taxon>
        <taxon>Flavobacteriia</taxon>
        <taxon>Flavobacteriales</taxon>
        <taxon>Flavobacteriaceae</taxon>
        <taxon>Salegentibacter</taxon>
    </lineage>
</organism>
<dbReference type="Gene3D" id="3.40.50.2300">
    <property type="match status" value="1"/>
</dbReference>
<dbReference type="InterPro" id="IPR011006">
    <property type="entry name" value="CheY-like_superfamily"/>
</dbReference>
<dbReference type="InterPro" id="IPR003594">
    <property type="entry name" value="HATPase_dom"/>
</dbReference>
<dbReference type="EC" id="2.7.13.3" evidence="2"/>
<evidence type="ECO:0000256" key="9">
    <source>
        <dbReference type="ARBA" id="ARBA00023015"/>
    </source>
</evidence>
<dbReference type="Gene3D" id="2.60.40.10">
    <property type="entry name" value="Immunoglobulins"/>
    <property type="match status" value="1"/>
</dbReference>
<evidence type="ECO:0000256" key="2">
    <source>
        <dbReference type="ARBA" id="ARBA00012438"/>
    </source>
</evidence>
<dbReference type="Proteomes" id="UP000232673">
    <property type="component" value="Unassembled WGS sequence"/>
</dbReference>
<proteinExistence type="predicted"/>
<feature type="transmembrane region" description="Helical" evidence="12">
    <location>
        <begin position="817"/>
        <end position="834"/>
    </location>
</feature>
<keyword evidence="3 11" id="KW-0597">Phosphoprotein</keyword>
<dbReference type="Pfam" id="PF12833">
    <property type="entry name" value="HTH_18"/>
    <property type="match status" value="1"/>
</dbReference>
<dbReference type="SMART" id="SM00448">
    <property type="entry name" value="REC"/>
    <property type="match status" value="1"/>
</dbReference>
<evidence type="ECO:0000313" key="17">
    <source>
        <dbReference type="Proteomes" id="UP000232673"/>
    </source>
</evidence>
<dbReference type="Gene3D" id="1.10.287.130">
    <property type="match status" value="1"/>
</dbReference>
<dbReference type="SUPFAM" id="SSF47384">
    <property type="entry name" value="Homodimeric domain of signal transducing histidine kinase"/>
    <property type="match status" value="1"/>
</dbReference>
<dbReference type="CDD" id="cd00146">
    <property type="entry name" value="PKD"/>
    <property type="match status" value="1"/>
</dbReference>
<comment type="catalytic activity">
    <reaction evidence="1">
        <text>ATP + protein L-histidine = ADP + protein N-phospho-L-histidine.</text>
        <dbReference type="EC" id="2.7.13.3"/>
    </reaction>
</comment>
<comment type="caution">
    <text evidence="16">The sequence shown here is derived from an EMBL/GenBank/DDBJ whole genome shotgun (WGS) entry which is preliminary data.</text>
</comment>